<evidence type="ECO:0000256" key="2">
    <source>
        <dbReference type="ARBA" id="ARBA00005141"/>
    </source>
</evidence>
<dbReference type="GO" id="GO:0005737">
    <property type="term" value="C:cytoplasm"/>
    <property type="evidence" value="ECO:0007669"/>
    <property type="project" value="TreeGrafter"/>
</dbReference>
<evidence type="ECO:0000256" key="1">
    <source>
        <dbReference type="ARBA" id="ARBA00003414"/>
    </source>
</evidence>
<evidence type="ECO:0000259" key="14">
    <source>
        <dbReference type="PROSITE" id="PS51296"/>
    </source>
</evidence>
<evidence type="ECO:0000256" key="6">
    <source>
        <dbReference type="ARBA" id="ARBA00022714"/>
    </source>
</evidence>
<dbReference type="SUPFAM" id="SSF56281">
    <property type="entry name" value="Metallo-hydrolase/oxidoreductase"/>
    <property type="match status" value="1"/>
</dbReference>
<dbReference type="GO" id="GO:0006054">
    <property type="term" value="P:N-acetylneuraminate metabolic process"/>
    <property type="evidence" value="ECO:0007669"/>
    <property type="project" value="UniProtKB-UniPathway"/>
</dbReference>
<dbReference type="EC" id="1.14.18.2" evidence="4"/>
<comment type="similarity">
    <text evidence="3">Belongs to the CMP-Neu5Ac hydroxylase family.</text>
</comment>
<keyword evidence="7" id="KW-0479">Metal-binding</keyword>
<sequence>MDLIDRGVFSRKAQATETCRVDLAGLEAGTHQTDDIIFALDEAGRVAWAIDRVCDHASGKLVLDAGGATATCPLHGWQLDLASRRYTNAQTGKHALDFTVEDGVLAYERTHFVLEAPARQTEMSPAPMTVRFLAHACVVIDVAGLRVVTDPWLMGPCFVTGWWHAVTPPEDALDVLNSADLVYISHNHPDHMHRETLEKLRRDMPIIAPDFPSGSTVGPLREMGFETVHAVQFNHVYEVGETGGRVSVLQAGDFRDDSGLWVEGGGHSALLSVDSNKLNNFVLPEAPDILLTAFAGGASGYPVTFDTMSDDEKRRVTARNRVAVRDMAERYVREARPRAVMPYAGFFTEAAPEDAGTKALNAKNSSAEICEYLGRKMPEIVFADPLKTDIAVFDGDGIELSAFSGDRLFDVTPAYCQGYISRMVEEGQDHQGDALKSYFEAASFTDDLIVYVAPMTRDFSSYVAEGVVVDFTGDAPRADVLTAQEVADRFAAERGENGPRCLLIRVRKDSLWHVVANGLPWEDLSIGFQCRVDRAPDVYNSDFWFHFTNVHIGEAVVPRLEAAQGNVQAAVDMC</sequence>
<dbReference type="InterPro" id="IPR036866">
    <property type="entry name" value="RibonucZ/Hydroxyglut_hydro"/>
</dbReference>
<keyword evidence="6" id="KW-0001">2Fe-2S</keyword>
<feature type="domain" description="Rieske" evidence="14">
    <location>
        <begin position="15"/>
        <end position="107"/>
    </location>
</feature>
<evidence type="ECO:0000256" key="10">
    <source>
        <dbReference type="ARBA" id="ARBA00029883"/>
    </source>
</evidence>
<evidence type="ECO:0000256" key="13">
    <source>
        <dbReference type="ARBA" id="ARBA00048491"/>
    </source>
</evidence>
<evidence type="ECO:0000256" key="9">
    <source>
        <dbReference type="ARBA" id="ARBA00023014"/>
    </source>
</evidence>
<proteinExistence type="inferred from homology"/>
<dbReference type="SUPFAM" id="SSF50022">
    <property type="entry name" value="ISP domain"/>
    <property type="match status" value="1"/>
</dbReference>
<dbReference type="EMBL" id="WXYQ01000009">
    <property type="protein sequence ID" value="NBG96507.1"/>
    <property type="molecule type" value="Genomic_DNA"/>
</dbReference>
<evidence type="ECO:0000256" key="3">
    <source>
        <dbReference type="ARBA" id="ARBA00010303"/>
    </source>
</evidence>
<name>A0A845QDK2_9HYPH</name>
<comment type="catalytic activity">
    <reaction evidence="13">
        <text>CMP-N-acetyl-beta-neuraminate + 2 Fe(II)-[cytochrome b5] + O2 + 2 H(+) = CMP-N-glycoloyl-beta-neuraminate + 2 Fe(III)-[cytochrome b5] + H2O</text>
        <dbReference type="Rhea" id="RHEA:16145"/>
        <dbReference type="Rhea" id="RHEA-COMP:10438"/>
        <dbReference type="Rhea" id="RHEA-COMP:10439"/>
        <dbReference type="ChEBI" id="CHEBI:15377"/>
        <dbReference type="ChEBI" id="CHEBI:15378"/>
        <dbReference type="ChEBI" id="CHEBI:15379"/>
        <dbReference type="ChEBI" id="CHEBI:29033"/>
        <dbReference type="ChEBI" id="CHEBI:29034"/>
        <dbReference type="ChEBI" id="CHEBI:57812"/>
        <dbReference type="ChEBI" id="CHEBI:58376"/>
        <dbReference type="EC" id="1.14.18.2"/>
    </reaction>
</comment>
<keyword evidence="16" id="KW-1185">Reference proteome</keyword>
<comment type="function">
    <text evidence="1">Sialic acids are components of carbohydrate chains of glycoconjugates and are involved in cell-cell recognition and cell-pathogen interactions. Catalyzes the conversion of CMP-N-acetylneuraminic acid (CMP-Neu5Ac) into its hydroxylated derivative CMP-N-glycolylneuraminic acid (CMP-Neu5Gc), a sialic acid abundantly expressed at the surface of many cells.</text>
</comment>
<dbReference type="PANTHER" id="PTHR46522">
    <property type="entry name" value="CYTIDINE MONOPHOSPHATE-N-ACETYLNEURAMINIC ACID HYDROXYLASE"/>
    <property type="match status" value="1"/>
</dbReference>
<evidence type="ECO:0000256" key="11">
    <source>
        <dbReference type="ARBA" id="ARBA00030460"/>
    </source>
</evidence>
<keyword evidence="8" id="KW-0408">Iron</keyword>
<dbReference type="GO" id="GO:0030338">
    <property type="term" value="F:CMP-N-acetylneuraminate monooxygenase activity"/>
    <property type="evidence" value="ECO:0007669"/>
    <property type="project" value="UniProtKB-EC"/>
</dbReference>
<evidence type="ECO:0000256" key="4">
    <source>
        <dbReference type="ARBA" id="ARBA00011904"/>
    </source>
</evidence>
<dbReference type="Proteomes" id="UP000470384">
    <property type="component" value="Unassembled WGS sequence"/>
</dbReference>
<dbReference type="UniPathway" id="UPA00628"/>
<dbReference type="Gene3D" id="2.102.10.10">
    <property type="entry name" value="Rieske [2Fe-2S] iron-sulphur domain"/>
    <property type="match status" value="1"/>
</dbReference>
<dbReference type="InterPro" id="IPR017941">
    <property type="entry name" value="Rieske_2Fe-2S"/>
</dbReference>
<reference evidence="15 16" key="1">
    <citation type="journal article" date="2016" name="Int. J. Syst. Evol. Microbiol.">
        <title>Pyruvatibacter mobilis gen. nov., sp. nov., a marine bacterium from the culture broth of Picochlorum sp. 122.</title>
        <authorList>
            <person name="Wang G."/>
            <person name="Tang M."/>
            <person name="Wu H."/>
            <person name="Dai S."/>
            <person name="Li T."/>
            <person name="Chen C."/>
            <person name="He H."/>
            <person name="Fan J."/>
            <person name="Xiang W."/>
            <person name="Li X."/>
        </authorList>
    </citation>
    <scope>NUCLEOTIDE SEQUENCE [LARGE SCALE GENOMIC DNA]</scope>
    <source>
        <strain evidence="15 16">GYP-11</strain>
    </source>
</reference>
<organism evidence="15 16">
    <name type="scientific">Pyruvatibacter mobilis</name>
    <dbReference type="NCBI Taxonomy" id="1712261"/>
    <lineage>
        <taxon>Bacteria</taxon>
        <taxon>Pseudomonadati</taxon>
        <taxon>Pseudomonadota</taxon>
        <taxon>Alphaproteobacteria</taxon>
        <taxon>Hyphomicrobiales</taxon>
        <taxon>Parvibaculaceae</taxon>
        <taxon>Pyruvatibacter</taxon>
    </lineage>
</organism>
<dbReference type="Pfam" id="PF13483">
    <property type="entry name" value="Lactamase_B_3"/>
    <property type="match status" value="1"/>
</dbReference>
<dbReference type="Gene3D" id="3.60.15.10">
    <property type="entry name" value="Ribonuclease Z/Hydroxyacylglutathione hydrolase-like"/>
    <property type="match status" value="1"/>
</dbReference>
<evidence type="ECO:0000256" key="8">
    <source>
        <dbReference type="ARBA" id="ARBA00023004"/>
    </source>
</evidence>
<dbReference type="AlphaFoldDB" id="A0A845QDK2"/>
<comment type="pathway">
    <text evidence="2">Amino-sugar metabolism; N-acetylneuraminate metabolism.</text>
</comment>
<dbReference type="InterPro" id="IPR027033">
    <property type="entry name" value="Cnh"/>
</dbReference>
<dbReference type="GO" id="GO:0051537">
    <property type="term" value="F:2 iron, 2 sulfur cluster binding"/>
    <property type="evidence" value="ECO:0007669"/>
    <property type="project" value="UniProtKB-KW"/>
</dbReference>
<dbReference type="GO" id="GO:0046872">
    <property type="term" value="F:metal ion binding"/>
    <property type="evidence" value="ECO:0007669"/>
    <property type="project" value="UniProtKB-KW"/>
</dbReference>
<dbReference type="OrthoDB" id="9805728at2"/>
<gene>
    <name evidence="15" type="ORF">GTQ45_12255</name>
</gene>
<dbReference type="PROSITE" id="PS51296">
    <property type="entry name" value="RIESKE"/>
    <property type="match status" value="1"/>
</dbReference>
<dbReference type="GO" id="GO:0046381">
    <property type="term" value="P:CMP-N-acetylneuraminate metabolic process"/>
    <property type="evidence" value="ECO:0007669"/>
    <property type="project" value="TreeGrafter"/>
</dbReference>
<dbReference type="RefSeq" id="WP_160588571.1">
    <property type="nucleotide sequence ID" value="NZ_BMHN01000001.1"/>
</dbReference>
<evidence type="ECO:0000313" key="15">
    <source>
        <dbReference type="EMBL" id="NBG96507.1"/>
    </source>
</evidence>
<protein>
    <recommendedName>
        <fullName evidence="5">Cytidine monophosphate-N-acetylneuraminic acid hydroxylase</fullName>
        <ecNumber evidence="4">1.14.18.2</ecNumber>
    </recommendedName>
    <alternativeName>
        <fullName evidence="12">CMP-N-acetylneuraminate monooxygenase</fullName>
    </alternativeName>
    <alternativeName>
        <fullName evidence="11">CMP-Neu5Ac hydroxylase</fullName>
    </alternativeName>
    <alternativeName>
        <fullName evidence="10">CMP-NeuAc hydroxylase</fullName>
    </alternativeName>
</protein>
<keyword evidence="9" id="KW-0411">Iron-sulfur</keyword>
<dbReference type="PANTHER" id="PTHR46522:SF1">
    <property type="entry name" value="INACTIVE CYTIDINE MONOPHOSPHATE-N-ACETYLNEURAMINIC ACID HYDROXYLASE"/>
    <property type="match status" value="1"/>
</dbReference>
<evidence type="ECO:0000256" key="12">
    <source>
        <dbReference type="ARBA" id="ARBA00033362"/>
    </source>
</evidence>
<dbReference type="InterPro" id="IPR036922">
    <property type="entry name" value="Rieske_2Fe-2S_sf"/>
</dbReference>
<evidence type="ECO:0000256" key="7">
    <source>
        <dbReference type="ARBA" id="ARBA00022723"/>
    </source>
</evidence>
<accession>A0A845QDK2</accession>
<evidence type="ECO:0000256" key="5">
    <source>
        <dbReference type="ARBA" id="ARBA00015403"/>
    </source>
</evidence>
<evidence type="ECO:0000313" key="16">
    <source>
        <dbReference type="Proteomes" id="UP000470384"/>
    </source>
</evidence>
<comment type="caution">
    <text evidence="15">The sequence shown here is derived from an EMBL/GenBank/DDBJ whole genome shotgun (WGS) entry which is preliminary data.</text>
</comment>
<dbReference type="GeneID" id="300654129"/>